<feature type="compositionally biased region" description="Low complexity" evidence="1">
    <location>
        <begin position="295"/>
        <end position="322"/>
    </location>
</feature>
<feature type="compositionally biased region" description="Pro residues" evidence="1">
    <location>
        <begin position="184"/>
        <end position="197"/>
    </location>
</feature>
<feature type="compositionally biased region" description="Low complexity" evidence="1">
    <location>
        <begin position="375"/>
        <end position="385"/>
    </location>
</feature>
<organism evidence="2 3">
    <name type="scientific">Olpidium bornovanus</name>
    <dbReference type="NCBI Taxonomy" id="278681"/>
    <lineage>
        <taxon>Eukaryota</taxon>
        <taxon>Fungi</taxon>
        <taxon>Fungi incertae sedis</taxon>
        <taxon>Olpidiomycota</taxon>
        <taxon>Olpidiomycotina</taxon>
        <taxon>Olpidiomycetes</taxon>
        <taxon>Olpidiales</taxon>
        <taxon>Olpidiaceae</taxon>
        <taxon>Olpidium</taxon>
    </lineage>
</organism>
<comment type="caution">
    <text evidence="2">The sequence shown here is derived from an EMBL/GenBank/DDBJ whole genome shotgun (WGS) entry which is preliminary data.</text>
</comment>
<dbReference type="OrthoDB" id="2430277at2759"/>
<feature type="compositionally biased region" description="Polar residues" evidence="1">
    <location>
        <begin position="232"/>
        <end position="241"/>
    </location>
</feature>
<accession>A0A8H8DJ82</accession>
<evidence type="ECO:0000313" key="3">
    <source>
        <dbReference type="Proteomes" id="UP000673691"/>
    </source>
</evidence>
<protein>
    <submittedName>
        <fullName evidence="2">Uncharacterized protein</fullName>
    </submittedName>
</protein>
<keyword evidence="3" id="KW-1185">Reference proteome</keyword>
<name>A0A8H8DJ82_9FUNG</name>
<dbReference type="EMBL" id="JAEFCI010005189">
    <property type="protein sequence ID" value="KAG5460463.1"/>
    <property type="molecule type" value="Genomic_DNA"/>
</dbReference>
<feature type="compositionally biased region" description="Pro residues" evidence="1">
    <location>
        <begin position="363"/>
        <end position="374"/>
    </location>
</feature>
<dbReference type="AlphaFoldDB" id="A0A8H8DJ82"/>
<feature type="compositionally biased region" description="Pro residues" evidence="1">
    <location>
        <begin position="323"/>
        <end position="332"/>
    </location>
</feature>
<feature type="compositionally biased region" description="Pro residues" evidence="1">
    <location>
        <begin position="208"/>
        <end position="220"/>
    </location>
</feature>
<dbReference type="Proteomes" id="UP000673691">
    <property type="component" value="Unassembled WGS sequence"/>
</dbReference>
<feature type="compositionally biased region" description="Low complexity" evidence="1">
    <location>
        <begin position="258"/>
        <end position="283"/>
    </location>
</feature>
<proteinExistence type="predicted"/>
<reference evidence="2 3" key="1">
    <citation type="journal article" name="Sci. Rep.">
        <title>Genome-scale phylogenetic analyses confirm Olpidium as the closest living zoosporic fungus to the non-flagellated, terrestrial fungi.</title>
        <authorList>
            <person name="Chang Y."/>
            <person name="Rochon D."/>
            <person name="Sekimoto S."/>
            <person name="Wang Y."/>
            <person name="Chovatia M."/>
            <person name="Sandor L."/>
            <person name="Salamov A."/>
            <person name="Grigoriev I.V."/>
            <person name="Stajich J.E."/>
            <person name="Spatafora J.W."/>
        </authorList>
    </citation>
    <scope>NUCLEOTIDE SEQUENCE [LARGE SCALE GENOMIC DNA]</scope>
    <source>
        <strain evidence="2">S191</strain>
    </source>
</reference>
<gene>
    <name evidence="2" type="ORF">BJ554DRAFT_7486</name>
</gene>
<evidence type="ECO:0000313" key="2">
    <source>
        <dbReference type="EMBL" id="KAG5460463.1"/>
    </source>
</evidence>
<evidence type="ECO:0000256" key="1">
    <source>
        <dbReference type="SAM" id="MobiDB-lite"/>
    </source>
</evidence>
<sequence length="429" mass="43922">MFLVTPPTYAAHIILKPSPLLKFQKIVLAACDTAVAVYPAVRFRTVAVQGPATADNPLAGFLQVACRNFEAEEGFLPDGKVQVITRKPNKLLTRPTKGFCFWIPSGCSDVFSIAMQLVLFQTESSTAPPPLPTAAKPASPLMRRQETAAPAMTAPSPPGARRPSVPFTPKTAPPMPARLSPQQNVPPPPPNRPPPPAAAKGGAGVHPALPPGRSVPPPPKLNASTAGEGPTRSVSVGSNLSEAGGSVASLSLGPAKGSPAPRRLSAAAAPGTGTAPTLFSGRAVPPPPPRRGPPVRESSTASLAEALAPPAVSSPAPSAPAGLVPPPPPPTRQAPSPQAGRKPPPPPPARPKDTSFSPAAPSAGPPPRTIPTPPTARTQRPGPTAGEPSEPPTTEGRWKFHSPEEFPPPPKALPGRRVYPSGSTIGTCK</sequence>
<feature type="region of interest" description="Disordered" evidence="1">
    <location>
        <begin position="124"/>
        <end position="429"/>
    </location>
</feature>